<dbReference type="PANTHER" id="PTHR43663:SF1">
    <property type="entry name" value="CHROMATE TRANSPORTER"/>
    <property type="match status" value="1"/>
</dbReference>
<dbReference type="GO" id="GO:0005886">
    <property type="term" value="C:plasma membrane"/>
    <property type="evidence" value="ECO:0007669"/>
    <property type="project" value="UniProtKB-SubCell"/>
</dbReference>
<keyword evidence="5 8" id="KW-1133">Transmembrane helix</keyword>
<feature type="transmembrane region" description="Helical" evidence="8">
    <location>
        <begin position="90"/>
        <end position="115"/>
    </location>
</feature>
<dbReference type="Proteomes" id="UP000304148">
    <property type="component" value="Chromosome"/>
</dbReference>
<evidence type="ECO:0000256" key="8">
    <source>
        <dbReference type="SAM" id="Phobius"/>
    </source>
</evidence>
<reference evidence="10" key="1">
    <citation type="submission" date="2018-08" db="EMBL/GenBank/DDBJ databases">
        <authorList>
            <person name="Chevrot R."/>
        </authorList>
    </citation>
    <scope>NUCLEOTIDE SEQUENCE [LARGE SCALE GENOMIC DNA]</scope>
</reference>
<dbReference type="GO" id="GO:0015109">
    <property type="term" value="F:chromate transmembrane transporter activity"/>
    <property type="evidence" value="ECO:0007669"/>
    <property type="project" value="InterPro"/>
</dbReference>
<keyword evidence="3" id="KW-1003">Cell membrane</keyword>
<evidence type="ECO:0000256" key="1">
    <source>
        <dbReference type="ARBA" id="ARBA00004651"/>
    </source>
</evidence>
<evidence type="ECO:0000256" key="6">
    <source>
        <dbReference type="ARBA" id="ARBA00023136"/>
    </source>
</evidence>
<keyword evidence="6 8" id="KW-0472">Membrane</keyword>
<evidence type="ECO:0000256" key="7">
    <source>
        <dbReference type="SAM" id="MobiDB-lite"/>
    </source>
</evidence>
<evidence type="ECO:0000313" key="10">
    <source>
        <dbReference type="Proteomes" id="UP000304148"/>
    </source>
</evidence>
<comment type="subcellular location">
    <subcellularLocation>
        <location evidence="1">Cell membrane</location>
        <topology evidence="1">Multi-pass membrane protein</topology>
    </subcellularLocation>
</comment>
<name>A0A383RKW9_PAEAL</name>
<accession>A0A383RKW9</accession>
<protein>
    <submittedName>
        <fullName evidence="9">Chromate transporter</fullName>
    </submittedName>
</protein>
<feature type="transmembrane region" description="Helical" evidence="8">
    <location>
        <begin position="173"/>
        <end position="190"/>
    </location>
</feature>
<dbReference type="InterPro" id="IPR052518">
    <property type="entry name" value="CHR_Transporter"/>
</dbReference>
<dbReference type="Pfam" id="PF02417">
    <property type="entry name" value="Chromate_transp"/>
    <property type="match status" value="1"/>
</dbReference>
<sequence>MNQNALRPAQQMKKRTLLLQLFLTFSQIGPTTFGGGYAILPVIEREIAEKRKWLEADDMGEITALAGAAPGGIGVNVAALVGYRIAGLSGLVAAVIGISLPTIAIMLLLCAGAAGLRDQPYVQAALSGIKPAVVALIVYAAVRLGTRTLTNVFTWTITLTSLALLFWTSLHPIIVLAIGAAAGLMLNWITRSSFMGEHPHDRSKPPRTSNSTTRSRQAKQHNNRAV</sequence>
<proteinExistence type="inferred from homology"/>
<dbReference type="InterPro" id="IPR003370">
    <property type="entry name" value="Chromate_transpt"/>
</dbReference>
<organism evidence="9 10">
    <name type="scientific">Paenibacillus alvei</name>
    <name type="common">Bacillus alvei</name>
    <dbReference type="NCBI Taxonomy" id="44250"/>
    <lineage>
        <taxon>Bacteria</taxon>
        <taxon>Bacillati</taxon>
        <taxon>Bacillota</taxon>
        <taxon>Bacilli</taxon>
        <taxon>Bacillales</taxon>
        <taxon>Paenibacillaceae</taxon>
        <taxon>Paenibacillus</taxon>
    </lineage>
</organism>
<comment type="similarity">
    <text evidence="2">Belongs to the chromate ion transporter (CHR) (TC 2.A.51) family.</text>
</comment>
<feature type="compositionally biased region" description="Basic residues" evidence="7">
    <location>
        <begin position="216"/>
        <end position="226"/>
    </location>
</feature>
<dbReference type="RefSeq" id="WP_138189085.1">
    <property type="nucleotide sequence ID" value="NZ_LS992241.1"/>
</dbReference>
<dbReference type="AlphaFoldDB" id="A0A383RKW9"/>
<evidence type="ECO:0000256" key="3">
    <source>
        <dbReference type="ARBA" id="ARBA00022475"/>
    </source>
</evidence>
<evidence type="ECO:0000313" key="9">
    <source>
        <dbReference type="EMBL" id="SYX87493.1"/>
    </source>
</evidence>
<evidence type="ECO:0000256" key="4">
    <source>
        <dbReference type="ARBA" id="ARBA00022692"/>
    </source>
</evidence>
<feature type="region of interest" description="Disordered" evidence="7">
    <location>
        <begin position="196"/>
        <end position="226"/>
    </location>
</feature>
<keyword evidence="4 8" id="KW-0812">Transmembrane</keyword>
<feature type="transmembrane region" description="Helical" evidence="8">
    <location>
        <begin position="121"/>
        <end position="142"/>
    </location>
</feature>
<dbReference type="PANTHER" id="PTHR43663">
    <property type="entry name" value="CHROMATE TRANSPORT PROTEIN-RELATED"/>
    <property type="match status" value="1"/>
</dbReference>
<dbReference type="EMBL" id="LS992241">
    <property type="protein sequence ID" value="SYX87493.1"/>
    <property type="molecule type" value="Genomic_DNA"/>
</dbReference>
<evidence type="ECO:0000256" key="5">
    <source>
        <dbReference type="ARBA" id="ARBA00022989"/>
    </source>
</evidence>
<gene>
    <name evidence="9" type="ORF">PBLR_15923</name>
</gene>
<evidence type="ECO:0000256" key="2">
    <source>
        <dbReference type="ARBA" id="ARBA00005262"/>
    </source>
</evidence>
<feature type="compositionally biased region" description="Polar residues" evidence="7">
    <location>
        <begin position="206"/>
        <end position="215"/>
    </location>
</feature>
<feature type="transmembrane region" description="Helical" evidence="8">
    <location>
        <begin position="62"/>
        <end position="83"/>
    </location>
</feature>